<feature type="non-terminal residue" evidence="1">
    <location>
        <position position="93"/>
    </location>
</feature>
<name>A0ABU7A8L3_9TELE</name>
<sequence length="93" mass="10175">MCCPSVATLSYPKVVSASGARAETPICPSYRTLLAVRRLGAPPYEGLRVITQSVSNLLPIHNKQNISVDQIAALWCLPLLLQEDDAELFFTCQ</sequence>
<proteinExistence type="predicted"/>
<dbReference type="Proteomes" id="UP001345963">
    <property type="component" value="Unassembled WGS sequence"/>
</dbReference>
<evidence type="ECO:0000313" key="1">
    <source>
        <dbReference type="EMBL" id="MED6234043.1"/>
    </source>
</evidence>
<dbReference type="EMBL" id="JAHUTI010004526">
    <property type="protein sequence ID" value="MED6234043.1"/>
    <property type="molecule type" value="Genomic_DNA"/>
</dbReference>
<reference evidence="1 2" key="1">
    <citation type="submission" date="2021-07" db="EMBL/GenBank/DDBJ databases">
        <authorList>
            <person name="Palmer J.M."/>
        </authorList>
    </citation>
    <scope>NUCLEOTIDE SEQUENCE [LARGE SCALE GENOMIC DNA]</scope>
    <source>
        <strain evidence="1 2">AT_MEX2019</strain>
        <tissue evidence="1">Muscle</tissue>
    </source>
</reference>
<evidence type="ECO:0000313" key="2">
    <source>
        <dbReference type="Proteomes" id="UP001345963"/>
    </source>
</evidence>
<keyword evidence="2" id="KW-1185">Reference proteome</keyword>
<accession>A0ABU7A8L3</accession>
<comment type="caution">
    <text evidence="1">The sequence shown here is derived from an EMBL/GenBank/DDBJ whole genome shotgun (WGS) entry which is preliminary data.</text>
</comment>
<organism evidence="1 2">
    <name type="scientific">Ataeniobius toweri</name>
    <dbReference type="NCBI Taxonomy" id="208326"/>
    <lineage>
        <taxon>Eukaryota</taxon>
        <taxon>Metazoa</taxon>
        <taxon>Chordata</taxon>
        <taxon>Craniata</taxon>
        <taxon>Vertebrata</taxon>
        <taxon>Euteleostomi</taxon>
        <taxon>Actinopterygii</taxon>
        <taxon>Neopterygii</taxon>
        <taxon>Teleostei</taxon>
        <taxon>Neoteleostei</taxon>
        <taxon>Acanthomorphata</taxon>
        <taxon>Ovalentaria</taxon>
        <taxon>Atherinomorphae</taxon>
        <taxon>Cyprinodontiformes</taxon>
        <taxon>Goodeidae</taxon>
        <taxon>Ataeniobius</taxon>
    </lineage>
</organism>
<gene>
    <name evidence="1" type="ORF">ATANTOWER_021163</name>
</gene>
<protein>
    <submittedName>
        <fullName evidence="1">Uncharacterized protein</fullName>
    </submittedName>
</protein>